<dbReference type="EMBL" id="JABXYK010000004">
    <property type="protein sequence ID" value="NVP55283.1"/>
    <property type="molecule type" value="Genomic_DNA"/>
</dbReference>
<dbReference type="Proteomes" id="UP000659172">
    <property type="component" value="Unassembled WGS sequence"/>
</dbReference>
<evidence type="ECO:0008006" key="5">
    <source>
        <dbReference type="Google" id="ProtNLM"/>
    </source>
</evidence>
<comment type="caution">
    <text evidence="3">The sequence shown here is derived from an EMBL/GenBank/DDBJ whole genome shotgun (WGS) entry which is preliminary data.</text>
</comment>
<sequence>MKFVLLCDLVRAPGAKDAPVVGMRLTGAALRATDLDEDVAKAAEPLFSDVRELPLPEAGGADFSGYLDRLEKGAGPLFPWIGGDVEFEALWASFPAGNPTAPPVTDPSGFTLQDIPLPAGGGAGTPDYQLTDAAIAALRHAALAELASAEHTANFTQLCPFVLAGLGDDNSRQRIDETYEDKRDYRYEALMAALACLPAPIPHGVLNLVRFARLTAIRKPNAGEKCLMVAAPRLKLISGTVLEPDFSQVVWSGSGTSAIATIPYKAPFTIYAVEAICRAIDPVSVPASAASFIDLETLWVRRRHSDAASDNPRAGIGFEDWLAQLPARASEGFDLPRLLLLALEGDAAAPGSPLNASIAAGDRREGARRLTLATLAALRDIVGPGLVTRPDGSVLEGPNGSPAHRTIIAQVNLLVREAKLDAEGAARFATLLEQDDKAFRDAVRMGGTGAGAALSAWVALLAGVIAPALDLPTDGEAFVVAITEQTAGAPDLDGPYEAAPLRKIVDAAVDPANAAAIQLAIWRKAAEADTTFQRWLVDAAEAFARLLQQQFDMVSVLRRANIDLPWICDAGIWRKSAPGTARDIDLLRGSETEKGSIREAIGAYALGTLCETTGSAAGLEAAYESLHGRVAALPAGVRDAFADALDAAVAGRVRSWFAEPDMDDGGETLLSGPLAPDAHPLALQIDRFVVSRSSEADFNDDLAGYGILMRRSQPPGDWCCLTASYAEIDPDQKLGSGPCPVEFKMADRTVLGALPVGYIGPAPQATVVYDNHPIIGDMQDSTAIERQPDNDPDPRIVRLVQPAKQDGAPRATLIPFLTYGATYEIAPFGISNQGALPEMIRKTEHPALLATEKLTDDLFEADSDIVRRFTYLRRTGIGALRVAANPMPDGQSYHPLVPGKETRPLAEEILLPSQVVEPWFPTPSSSANRPLKMKTAVLLADGSRGKVDGRCGKLQLRIDPPVTPLEDFDRWIALDEALLAGDDPNRDEFRTFRKGLRDRQQALTQELDECERQLATARGKDAEELQRRIAKIREDLVLQDPAVDGLAIRVVRVRRDGANVAADGAFAPLILPWAWQWQPGTTVDAPFATRSPFMLNCRLGGQDDDLFDQDSLTVTLAAGDVVIVQIFAAVRRERFSDPVLPDGQRRFDRVVRNSCVGSLPDKPLPDRALPVDKDGHAYRLFSLHAFAVEGASQEMPSRTELAAAIAGRVVGGSAAADERGGDIRLEFTRTPSVAMDAVGSITVGTQAWRWTGRPLPAFPFKPAAGFNDFPAGDPADPNDSNPANRREPPSPSSYPLLWDVFGFAERLDETLGDLTVTVPISETVTAGDPPQPLPIRIALNAPQRLEPARYLRFRARAVSRYTAAYERAGIALERPRALWANAGASWTTGWYRMLRPATATKPPPKPGIKAVLPLTRAVQDGGELSPVSGVLVIVDGAWYEQAGLADWLLAGTEIAYRRKLVDPETGKETPARAAEFGPDPLVRTHGLGRQTQASVSPKIEELTSVAPLAVAGPLGHGFDTGTATGLFLNSSFAVRAPGFADTDPAAWWMGKIAFRRLALAEATESYWDDVQASPIHSTSAQISLTQHDIAASGEKATIQLVLQARLGAGNRELTVKGVRAGGKWALDFGEGTLDMKASGFDARVIAVRRSSLIDPENAGGPRYAWFDIVLLLRETGGHWFLAWQDRWFNAPPPGGTEDTSGEPLTLDMKVEKTCASVGDIRVSSALQLSEPTEGRWTQFLPNMEVLGRLGKVPVDSLPLQLHPQDRAKLLLAAAGGWPATNGLAKERAAGRKDQGLFSLLLVTAGIANGAGGTDEAYVGLYHSPDGQADGSGNITLEPFETGNPPVPPEKGPLYGRILTVRTGKPTVADSDIATWRSDAWRAFFPPEVEDTIDPHRVFAEQPPGDALLQIIEMYAPIPFRDR</sequence>
<organism evidence="3 4">
    <name type="scientific">Mycoplana rhizolycopersici</name>
    <dbReference type="NCBI Taxonomy" id="2746702"/>
    <lineage>
        <taxon>Bacteria</taxon>
        <taxon>Pseudomonadati</taxon>
        <taxon>Pseudomonadota</taxon>
        <taxon>Alphaproteobacteria</taxon>
        <taxon>Hyphomicrobiales</taxon>
        <taxon>Rhizobiaceae</taxon>
        <taxon>Mycoplana</taxon>
    </lineage>
</organism>
<gene>
    <name evidence="3" type="ORF">HV823_08440</name>
</gene>
<evidence type="ECO:0000256" key="2">
    <source>
        <dbReference type="SAM" id="MobiDB-lite"/>
    </source>
</evidence>
<accession>A0ABX2QC36</accession>
<keyword evidence="4" id="KW-1185">Reference proteome</keyword>
<evidence type="ECO:0000313" key="4">
    <source>
        <dbReference type="Proteomes" id="UP000659172"/>
    </source>
</evidence>
<proteinExistence type="predicted"/>
<keyword evidence="1" id="KW-0175">Coiled coil</keyword>
<dbReference type="RefSeq" id="WP_176949273.1">
    <property type="nucleotide sequence ID" value="NZ_JABXYK010000004.1"/>
</dbReference>
<reference evidence="3 4" key="1">
    <citation type="submission" date="2020-06" db="EMBL/GenBank/DDBJ databases">
        <title>Rhizobium sp.nov. isolated from the tomato plant.</title>
        <authorList>
            <person name="Thin K.K."/>
            <person name="Zhang X."/>
            <person name="He S."/>
        </authorList>
    </citation>
    <scope>NUCLEOTIDE SEQUENCE [LARGE SCALE GENOMIC DNA]</scope>
    <source>
        <strain evidence="3 4">DBTS2</strain>
    </source>
</reference>
<protein>
    <recommendedName>
        <fullName evidence="5">Insecticidal toxin complex protein</fullName>
    </recommendedName>
</protein>
<evidence type="ECO:0000256" key="1">
    <source>
        <dbReference type="SAM" id="Coils"/>
    </source>
</evidence>
<name>A0ABX2QC36_9HYPH</name>
<feature type="region of interest" description="Disordered" evidence="2">
    <location>
        <begin position="1266"/>
        <end position="1291"/>
    </location>
</feature>
<feature type="coiled-coil region" evidence="1">
    <location>
        <begin position="993"/>
        <end position="1020"/>
    </location>
</feature>
<evidence type="ECO:0000313" key="3">
    <source>
        <dbReference type="EMBL" id="NVP55283.1"/>
    </source>
</evidence>